<sequence>MIRKLLIFLGLAVVLGAVGGLYQLKLMADARSREVAALKATIARERDAIQVLRAEAAYLSSPAVVQTEASKFLTLRKARTDQVITNIRDIPLRLDPETPVDGDRDLIRPDVATDEAPARRPHVPGIGIAYQAAERAGQPRWVTVDKREDQR</sequence>
<evidence type="ECO:0000313" key="1">
    <source>
        <dbReference type="EMBL" id="TCP32604.1"/>
    </source>
</evidence>
<dbReference type="RefSeq" id="WP_132709087.1">
    <property type="nucleotide sequence ID" value="NZ_JACIGF010000009.1"/>
</dbReference>
<dbReference type="OrthoDB" id="7165680at2"/>
<proteinExistence type="predicted"/>
<evidence type="ECO:0000313" key="2">
    <source>
        <dbReference type="Proteomes" id="UP000295399"/>
    </source>
</evidence>
<keyword evidence="2" id="KW-1185">Reference proteome</keyword>
<dbReference type="AlphaFoldDB" id="A0A4R2PDT6"/>
<name>A0A4R2PDT6_RHOSA</name>
<gene>
    <name evidence="1" type="ORF">EV659_10997</name>
</gene>
<dbReference type="Proteomes" id="UP000295399">
    <property type="component" value="Unassembled WGS sequence"/>
</dbReference>
<comment type="caution">
    <text evidence="1">The sequence shown here is derived from an EMBL/GenBank/DDBJ whole genome shotgun (WGS) entry which is preliminary data.</text>
</comment>
<protein>
    <recommendedName>
        <fullName evidence="3">Cell division protein FtsL</fullName>
    </recommendedName>
</protein>
<accession>A0A4R2PDT6</accession>
<organism evidence="1 2">
    <name type="scientific">Rhodothalassium salexigens DSM 2132</name>
    <dbReference type="NCBI Taxonomy" id="1188247"/>
    <lineage>
        <taxon>Bacteria</taxon>
        <taxon>Pseudomonadati</taxon>
        <taxon>Pseudomonadota</taxon>
        <taxon>Alphaproteobacteria</taxon>
        <taxon>Rhodothalassiales</taxon>
        <taxon>Rhodothalassiaceae</taxon>
        <taxon>Rhodothalassium</taxon>
    </lineage>
</organism>
<dbReference type="InParanoid" id="A0A4R2PDT6"/>
<dbReference type="EMBL" id="SLXO01000009">
    <property type="protein sequence ID" value="TCP32604.1"/>
    <property type="molecule type" value="Genomic_DNA"/>
</dbReference>
<reference evidence="1 2" key="1">
    <citation type="submission" date="2019-03" db="EMBL/GenBank/DDBJ databases">
        <title>Genomic Encyclopedia of Type Strains, Phase IV (KMG-IV): sequencing the most valuable type-strain genomes for metagenomic binning, comparative biology and taxonomic classification.</title>
        <authorList>
            <person name="Goeker M."/>
        </authorList>
    </citation>
    <scope>NUCLEOTIDE SEQUENCE [LARGE SCALE GENOMIC DNA]</scope>
    <source>
        <strain evidence="1 2">DSM 2132</strain>
    </source>
</reference>
<evidence type="ECO:0008006" key="3">
    <source>
        <dbReference type="Google" id="ProtNLM"/>
    </source>
</evidence>